<dbReference type="Pfam" id="PF12261">
    <property type="entry name" value="T_hemolysin"/>
    <property type="match status" value="1"/>
</dbReference>
<proteinExistence type="predicted"/>
<dbReference type="Proteomes" id="UP000179076">
    <property type="component" value="Unassembled WGS sequence"/>
</dbReference>
<dbReference type="SUPFAM" id="SSF55729">
    <property type="entry name" value="Acyl-CoA N-acyltransferases (Nat)"/>
    <property type="match status" value="1"/>
</dbReference>
<dbReference type="EMBL" id="MFSP01000168">
    <property type="protein sequence ID" value="OGI62856.1"/>
    <property type="molecule type" value="Genomic_DNA"/>
</dbReference>
<gene>
    <name evidence="2" type="ORF">A2W18_07060</name>
</gene>
<feature type="region of interest" description="Disordered" evidence="1">
    <location>
        <begin position="240"/>
        <end position="271"/>
    </location>
</feature>
<accession>A0A1F6V031</accession>
<dbReference type="InterPro" id="IPR016181">
    <property type="entry name" value="Acyl_CoA_acyltransferase"/>
</dbReference>
<evidence type="ECO:0000313" key="3">
    <source>
        <dbReference type="Proteomes" id="UP000179076"/>
    </source>
</evidence>
<dbReference type="InterPro" id="IPR022050">
    <property type="entry name" value="T_hemolysin"/>
</dbReference>
<sequence>MSFNPQRISVSIAQTESEVDDALGFCRWVYQRNYGTHWTVPPDLFFVAKEDGEIVATGGLTFAALHPQIASERYFRLSESMRQFIDFNRQRVGEFGRFASVRMQAAKAILHSVLSYCTMADIDFLFAWANPTVYKYTTDRLGLHFWPISVPLDLDSALGDTRWASPPTGFFQRQEPPALHLGVVPFWEQAKTALAAQSGVAATVPEWLAAGAFTTPAALMKSTSFARSVPRLLRREVDNGGADSVSGAFANVSGGSEPQVQSTRKPPSAAE</sequence>
<evidence type="ECO:0000313" key="2">
    <source>
        <dbReference type="EMBL" id="OGI62856.1"/>
    </source>
</evidence>
<protein>
    <submittedName>
        <fullName evidence="2">Uncharacterized protein</fullName>
    </submittedName>
</protein>
<comment type="caution">
    <text evidence="2">The sequence shown here is derived from an EMBL/GenBank/DDBJ whole genome shotgun (WGS) entry which is preliminary data.</text>
</comment>
<reference evidence="2 3" key="1">
    <citation type="journal article" date="2016" name="Nat. Commun.">
        <title>Thousands of microbial genomes shed light on interconnected biogeochemical processes in an aquifer system.</title>
        <authorList>
            <person name="Anantharaman K."/>
            <person name="Brown C.T."/>
            <person name="Hug L.A."/>
            <person name="Sharon I."/>
            <person name="Castelle C.J."/>
            <person name="Probst A.J."/>
            <person name="Thomas B.C."/>
            <person name="Singh A."/>
            <person name="Wilkins M.J."/>
            <person name="Karaoz U."/>
            <person name="Brodie E.L."/>
            <person name="Williams K.H."/>
            <person name="Hubbard S.S."/>
            <person name="Banfield J.F."/>
        </authorList>
    </citation>
    <scope>NUCLEOTIDE SEQUENCE [LARGE SCALE GENOMIC DNA]</scope>
</reference>
<feature type="compositionally biased region" description="Polar residues" evidence="1">
    <location>
        <begin position="253"/>
        <end position="265"/>
    </location>
</feature>
<name>A0A1F6V031_9PROT</name>
<dbReference type="AlphaFoldDB" id="A0A1F6V031"/>
<organism evidence="2 3">
    <name type="scientific">Candidatus Muproteobacteria bacterium RBG_16_60_9</name>
    <dbReference type="NCBI Taxonomy" id="1817755"/>
    <lineage>
        <taxon>Bacteria</taxon>
        <taxon>Pseudomonadati</taxon>
        <taxon>Pseudomonadota</taxon>
        <taxon>Candidatus Muproteobacteria</taxon>
    </lineage>
</organism>
<evidence type="ECO:0000256" key="1">
    <source>
        <dbReference type="SAM" id="MobiDB-lite"/>
    </source>
</evidence>